<proteinExistence type="predicted"/>
<sequence>NSETPPMAIRGTVIKSSPTHRFLGVLVDNMLRWHAHINNAIGKGTAYVMQLCHLSLSVKGIPLLLMKQLYMLVAVLKMLYAVDLWFHPLYVEDLDTTHWGSIGIAKRLGRIQHLAIISITGTMCTTATDVLEAHAKLIPLQHRIQNLCHQAILCFAAHPPLHPLH</sequence>
<accession>A0A0D0DRC8</accession>
<dbReference type="OrthoDB" id="3261222at2759"/>
<name>A0A0D0DRC8_9AGAM</name>
<keyword evidence="2" id="KW-1185">Reference proteome</keyword>
<dbReference type="Proteomes" id="UP000054538">
    <property type="component" value="Unassembled WGS sequence"/>
</dbReference>
<dbReference type="STRING" id="930991.A0A0D0DRC8"/>
<evidence type="ECO:0000313" key="2">
    <source>
        <dbReference type="Proteomes" id="UP000054538"/>
    </source>
</evidence>
<protein>
    <submittedName>
        <fullName evidence="1">Uncharacterized protein</fullName>
    </submittedName>
</protein>
<dbReference type="HOGENOM" id="CLU_114215_0_0_1"/>
<reference evidence="1 2" key="1">
    <citation type="submission" date="2014-04" db="EMBL/GenBank/DDBJ databases">
        <authorList>
            <consortium name="DOE Joint Genome Institute"/>
            <person name="Kuo A."/>
            <person name="Kohler A."/>
            <person name="Jargeat P."/>
            <person name="Nagy L.G."/>
            <person name="Floudas D."/>
            <person name="Copeland A."/>
            <person name="Barry K.W."/>
            <person name="Cichocki N."/>
            <person name="Veneault-Fourrey C."/>
            <person name="LaButti K."/>
            <person name="Lindquist E.A."/>
            <person name="Lipzen A."/>
            <person name="Lundell T."/>
            <person name="Morin E."/>
            <person name="Murat C."/>
            <person name="Sun H."/>
            <person name="Tunlid A."/>
            <person name="Henrissat B."/>
            <person name="Grigoriev I.V."/>
            <person name="Hibbett D.S."/>
            <person name="Martin F."/>
            <person name="Nordberg H.P."/>
            <person name="Cantor M.N."/>
            <person name="Hua S.X."/>
        </authorList>
    </citation>
    <scope>NUCLEOTIDE SEQUENCE [LARGE SCALE GENOMIC DNA]</scope>
    <source>
        <strain evidence="1 2">Ve08.2h10</strain>
    </source>
</reference>
<feature type="non-terminal residue" evidence="1">
    <location>
        <position position="165"/>
    </location>
</feature>
<organism evidence="1 2">
    <name type="scientific">Paxillus rubicundulus Ve08.2h10</name>
    <dbReference type="NCBI Taxonomy" id="930991"/>
    <lineage>
        <taxon>Eukaryota</taxon>
        <taxon>Fungi</taxon>
        <taxon>Dikarya</taxon>
        <taxon>Basidiomycota</taxon>
        <taxon>Agaricomycotina</taxon>
        <taxon>Agaricomycetes</taxon>
        <taxon>Agaricomycetidae</taxon>
        <taxon>Boletales</taxon>
        <taxon>Paxilineae</taxon>
        <taxon>Paxillaceae</taxon>
        <taxon>Paxillus</taxon>
    </lineage>
</organism>
<gene>
    <name evidence="1" type="ORF">PAXRUDRAFT_45220</name>
</gene>
<dbReference type="EMBL" id="KN825040">
    <property type="protein sequence ID" value="KIK95473.1"/>
    <property type="molecule type" value="Genomic_DNA"/>
</dbReference>
<evidence type="ECO:0000313" key="1">
    <source>
        <dbReference type="EMBL" id="KIK95473.1"/>
    </source>
</evidence>
<feature type="non-terminal residue" evidence="1">
    <location>
        <position position="1"/>
    </location>
</feature>
<dbReference type="InParanoid" id="A0A0D0DRC8"/>
<reference evidence="2" key="2">
    <citation type="submission" date="2015-01" db="EMBL/GenBank/DDBJ databases">
        <title>Evolutionary Origins and Diversification of the Mycorrhizal Mutualists.</title>
        <authorList>
            <consortium name="DOE Joint Genome Institute"/>
            <consortium name="Mycorrhizal Genomics Consortium"/>
            <person name="Kohler A."/>
            <person name="Kuo A."/>
            <person name="Nagy L.G."/>
            <person name="Floudas D."/>
            <person name="Copeland A."/>
            <person name="Barry K.W."/>
            <person name="Cichocki N."/>
            <person name="Veneault-Fourrey C."/>
            <person name="LaButti K."/>
            <person name="Lindquist E.A."/>
            <person name="Lipzen A."/>
            <person name="Lundell T."/>
            <person name="Morin E."/>
            <person name="Murat C."/>
            <person name="Riley R."/>
            <person name="Ohm R."/>
            <person name="Sun H."/>
            <person name="Tunlid A."/>
            <person name="Henrissat B."/>
            <person name="Grigoriev I.V."/>
            <person name="Hibbett D.S."/>
            <person name="Martin F."/>
        </authorList>
    </citation>
    <scope>NUCLEOTIDE SEQUENCE [LARGE SCALE GENOMIC DNA]</scope>
    <source>
        <strain evidence="2">Ve08.2h10</strain>
    </source>
</reference>
<dbReference type="AlphaFoldDB" id="A0A0D0DRC8"/>